<accession>A0A1H2SIE1</accession>
<dbReference type="InterPro" id="IPR036737">
    <property type="entry name" value="OmpA-like_sf"/>
</dbReference>
<dbReference type="InterPro" id="IPR050330">
    <property type="entry name" value="Bact_OuterMem_StrucFunc"/>
</dbReference>
<gene>
    <name evidence="6" type="ORF">SAMN04487892_1106</name>
</gene>
<proteinExistence type="predicted"/>
<keyword evidence="3" id="KW-0998">Cell outer membrane</keyword>
<dbReference type="PRINTS" id="PR01021">
    <property type="entry name" value="OMPADOMAIN"/>
</dbReference>
<evidence type="ECO:0000256" key="2">
    <source>
        <dbReference type="ARBA" id="ARBA00023136"/>
    </source>
</evidence>
<dbReference type="Gene3D" id="3.30.1330.60">
    <property type="entry name" value="OmpA-like domain"/>
    <property type="match status" value="1"/>
</dbReference>
<dbReference type="CDD" id="cd07185">
    <property type="entry name" value="OmpA_C-like"/>
    <property type="match status" value="1"/>
</dbReference>
<dbReference type="AlphaFoldDB" id="A0A1H2SIE1"/>
<feature type="domain" description="OmpA-like" evidence="5">
    <location>
        <begin position="141"/>
        <end position="255"/>
    </location>
</feature>
<dbReference type="InterPro" id="IPR006665">
    <property type="entry name" value="OmpA-like"/>
</dbReference>
<evidence type="ECO:0000313" key="7">
    <source>
        <dbReference type="Proteomes" id="UP000199592"/>
    </source>
</evidence>
<dbReference type="PANTHER" id="PTHR30329:SF21">
    <property type="entry name" value="LIPOPROTEIN YIAD-RELATED"/>
    <property type="match status" value="1"/>
</dbReference>
<dbReference type="RefSeq" id="WP_090296432.1">
    <property type="nucleotide sequence ID" value="NZ_FNKI01000002.1"/>
</dbReference>
<evidence type="ECO:0000313" key="6">
    <source>
        <dbReference type="EMBL" id="SDW31225.1"/>
    </source>
</evidence>
<evidence type="ECO:0000259" key="5">
    <source>
        <dbReference type="PROSITE" id="PS51123"/>
    </source>
</evidence>
<dbReference type="Proteomes" id="UP000199592">
    <property type="component" value="Unassembled WGS sequence"/>
</dbReference>
<organism evidence="6 7">
    <name type="scientific">Flagellimonas zhangzhouensis</name>
    <dbReference type="NCBI Taxonomy" id="1073328"/>
    <lineage>
        <taxon>Bacteria</taxon>
        <taxon>Pseudomonadati</taxon>
        <taxon>Bacteroidota</taxon>
        <taxon>Flavobacteriia</taxon>
        <taxon>Flavobacteriales</taxon>
        <taxon>Flavobacteriaceae</taxon>
        <taxon>Flagellimonas</taxon>
    </lineage>
</organism>
<dbReference type="STRING" id="1073328.SAMN05216294_2462"/>
<dbReference type="PANTHER" id="PTHR30329">
    <property type="entry name" value="STATOR ELEMENT OF FLAGELLAR MOTOR COMPLEX"/>
    <property type="match status" value="1"/>
</dbReference>
<dbReference type="EMBL" id="FNMY01000001">
    <property type="protein sequence ID" value="SDW31225.1"/>
    <property type="molecule type" value="Genomic_DNA"/>
</dbReference>
<protein>
    <submittedName>
        <fullName evidence="6">Outer membrane protein OmpA</fullName>
    </submittedName>
</protein>
<reference evidence="7" key="1">
    <citation type="submission" date="2016-10" db="EMBL/GenBank/DDBJ databases">
        <authorList>
            <person name="Varghese N."/>
            <person name="Submissions S."/>
        </authorList>
    </citation>
    <scope>NUCLEOTIDE SEQUENCE [LARGE SCALE GENOMIC DNA]</scope>
    <source>
        <strain evidence="7">DSM 25030</strain>
    </source>
</reference>
<evidence type="ECO:0000256" key="4">
    <source>
        <dbReference type="PROSITE-ProRule" id="PRU00473"/>
    </source>
</evidence>
<comment type="subcellular location">
    <subcellularLocation>
        <location evidence="1">Cell outer membrane</location>
    </subcellularLocation>
</comment>
<dbReference type="GO" id="GO:0009279">
    <property type="term" value="C:cell outer membrane"/>
    <property type="evidence" value="ECO:0007669"/>
    <property type="project" value="UniProtKB-SubCell"/>
</dbReference>
<evidence type="ECO:0000256" key="3">
    <source>
        <dbReference type="ARBA" id="ARBA00023237"/>
    </source>
</evidence>
<dbReference type="SUPFAM" id="SSF103088">
    <property type="entry name" value="OmpA-like"/>
    <property type="match status" value="1"/>
</dbReference>
<sequence>MKKTLAIFLLLLFLFLAWYSWGWYKETVVCCPEEVVEIEYGPLIFDCDSGEVITNDLWPDKKAEIIAGEVPGKQLLLVGPYFSGETESAGLARAERVKLLFAEILPETILVDARPGGDCEATKTNMLHELRYKWVTRSDDVIEHLDHTKVFYKFDSDEEITNAATLAYFDELATFLKSSGDAILITGYTDADGEEDYNLALGLKRAQEYKNHLVSLGVEESKIAVETKGEADSWKPNDTEENKRLNRRVEIKIID</sequence>
<name>A0A1H2SIE1_9FLAO</name>
<evidence type="ECO:0000256" key="1">
    <source>
        <dbReference type="ARBA" id="ARBA00004442"/>
    </source>
</evidence>
<dbReference type="OrthoDB" id="9763897at2"/>
<keyword evidence="2 4" id="KW-0472">Membrane</keyword>
<dbReference type="Pfam" id="PF00691">
    <property type="entry name" value="OmpA"/>
    <property type="match status" value="1"/>
</dbReference>
<dbReference type="InterPro" id="IPR006664">
    <property type="entry name" value="OMP_bac"/>
</dbReference>
<dbReference type="PROSITE" id="PS51123">
    <property type="entry name" value="OMPA_2"/>
    <property type="match status" value="1"/>
</dbReference>
<keyword evidence="7" id="KW-1185">Reference proteome</keyword>